<sequence length="305" mass="33248">MPTQTPAPPLPLPPRSYLPAFAFILLMVAAAMLFQDREIILPELAAMAVALWTWKDPQWMRHPEKIFLWPSLTALLGFAINLTQLPVSAKLALVLIGMLGMFAVLRYSLAPALATGFLPVVTNASHWSFMLAILVTTAVLAIGVVWRRPRGASRDAPPPQLPLLGFYALISAAWMGVALALGHAQLMVIPPLAVVVYESLHMKMYSARLLAKQVAVLSMSAGVGVLAAQWLESWLLIALLDLLLVHAILAIFKMRVPAVYAFPFLALVLPAGALPVLPFATAFAGVLLLGAVLLWHRWRRQPGQR</sequence>
<protein>
    <recommendedName>
        <fullName evidence="4">Transmembrane protein</fullName>
    </recommendedName>
</protein>
<proteinExistence type="predicted"/>
<keyword evidence="3" id="KW-1185">Reference proteome</keyword>
<feature type="transmembrane region" description="Helical" evidence="1">
    <location>
        <begin position="166"/>
        <end position="189"/>
    </location>
</feature>
<feature type="transmembrane region" description="Helical" evidence="1">
    <location>
        <begin position="66"/>
        <end position="84"/>
    </location>
</feature>
<feature type="transmembrane region" description="Helical" evidence="1">
    <location>
        <begin position="209"/>
        <end position="227"/>
    </location>
</feature>
<dbReference type="Proteomes" id="UP000051863">
    <property type="component" value="Unassembled WGS sequence"/>
</dbReference>
<evidence type="ECO:0000313" key="2">
    <source>
        <dbReference type="EMBL" id="KRG65842.1"/>
    </source>
</evidence>
<feature type="transmembrane region" description="Helical" evidence="1">
    <location>
        <begin position="16"/>
        <end position="34"/>
    </location>
</feature>
<comment type="caution">
    <text evidence="2">The sequence shown here is derived from an EMBL/GenBank/DDBJ whole genome shotgun (WGS) entry which is preliminary data.</text>
</comment>
<keyword evidence="1" id="KW-1133">Transmembrane helix</keyword>
<feature type="transmembrane region" description="Helical" evidence="1">
    <location>
        <begin position="264"/>
        <end position="295"/>
    </location>
</feature>
<dbReference type="AlphaFoldDB" id="A0A0R0CHL7"/>
<gene>
    <name evidence="2" type="ORF">ABB27_14880</name>
</gene>
<feature type="transmembrane region" description="Helical" evidence="1">
    <location>
        <begin position="91"/>
        <end position="109"/>
    </location>
</feature>
<organism evidence="2 3">
    <name type="scientific">Stenotrophomonas terrae</name>
    <dbReference type="NCBI Taxonomy" id="405446"/>
    <lineage>
        <taxon>Bacteria</taxon>
        <taxon>Pseudomonadati</taxon>
        <taxon>Pseudomonadota</taxon>
        <taxon>Gammaproteobacteria</taxon>
        <taxon>Lysobacterales</taxon>
        <taxon>Lysobacteraceae</taxon>
        <taxon>Stenotrophomonas</taxon>
    </lineage>
</organism>
<keyword evidence="1" id="KW-0812">Transmembrane</keyword>
<evidence type="ECO:0000313" key="3">
    <source>
        <dbReference type="Proteomes" id="UP000051863"/>
    </source>
</evidence>
<accession>A0A0R0CHL7</accession>
<feature type="transmembrane region" description="Helical" evidence="1">
    <location>
        <begin position="129"/>
        <end position="146"/>
    </location>
</feature>
<evidence type="ECO:0008006" key="4">
    <source>
        <dbReference type="Google" id="ProtNLM"/>
    </source>
</evidence>
<name>A0A0R0CHL7_9GAMM</name>
<feature type="transmembrane region" description="Helical" evidence="1">
    <location>
        <begin position="39"/>
        <end position="54"/>
    </location>
</feature>
<dbReference type="PATRIC" id="fig|405446.3.peg.2725"/>
<evidence type="ECO:0000256" key="1">
    <source>
        <dbReference type="SAM" id="Phobius"/>
    </source>
</evidence>
<reference evidence="2 3" key="1">
    <citation type="submission" date="2015-05" db="EMBL/GenBank/DDBJ databases">
        <title>Genome sequencing and analysis of members of genus Stenotrophomonas.</title>
        <authorList>
            <person name="Patil P.P."/>
            <person name="Midha S."/>
            <person name="Patil P.B."/>
        </authorList>
    </citation>
    <scope>NUCLEOTIDE SEQUENCE [LARGE SCALE GENOMIC DNA]</scope>
    <source>
        <strain evidence="2 3">DSM 18941</strain>
    </source>
</reference>
<feature type="transmembrane region" description="Helical" evidence="1">
    <location>
        <begin position="234"/>
        <end position="252"/>
    </location>
</feature>
<keyword evidence="1" id="KW-0472">Membrane</keyword>
<dbReference type="EMBL" id="LDJJ01000051">
    <property type="protein sequence ID" value="KRG65842.1"/>
    <property type="molecule type" value="Genomic_DNA"/>
</dbReference>